<dbReference type="EMBL" id="KN823014">
    <property type="protein sequence ID" value="KIO27070.1"/>
    <property type="molecule type" value="Genomic_DNA"/>
</dbReference>
<dbReference type="Pfam" id="PF13391">
    <property type="entry name" value="HNH_2"/>
    <property type="match status" value="1"/>
</dbReference>
<organism evidence="2 3">
    <name type="scientific">Tulasnella calospora MUT 4182</name>
    <dbReference type="NCBI Taxonomy" id="1051891"/>
    <lineage>
        <taxon>Eukaryota</taxon>
        <taxon>Fungi</taxon>
        <taxon>Dikarya</taxon>
        <taxon>Basidiomycota</taxon>
        <taxon>Agaricomycotina</taxon>
        <taxon>Agaricomycetes</taxon>
        <taxon>Cantharellales</taxon>
        <taxon>Tulasnellaceae</taxon>
        <taxon>Tulasnella</taxon>
    </lineage>
</organism>
<protein>
    <recommendedName>
        <fullName evidence="1">HNH nuclease domain-containing protein</fullName>
    </recommendedName>
</protein>
<reference evidence="3" key="2">
    <citation type="submission" date="2015-01" db="EMBL/GenBank/DDBJ databases">
        <title>Evolutionary Origins and Diversification of the Mycorrhizal Mutualists.</title>
        <authorList>
            <consortium name="DOE Joint Genome Institute"/>
            <consortium name="Mycorrhizal Genomics Consortium"/>
            <person name="Kohler A."/>
            <person name="Kuo A."/>
            <person name="Nagy L.G."/>
            <person name="Floudas D."/>
            <person name="Copeland A."/>
            <person name="Barry K.W."/>
            <person name="Cichocki N."/>
            <person name="Veneault-Fourrey C."/>
            <person name="LaButti K."/>
            <person name="Lindquist E.A."/>
            <person name="Lipzen A."/>
            <person name="Lundell T."/>
            <person name="Morin E."/>
            <person name="Murat C."/>
            <person name="Riley R."/>
            <person name="Ohm R."/>
            <person name="Sun H."/>
            <person name="Tunlid A."/>
            <person name="Henrissat B."/>
            <person name="Grigoriev I.V."/>
            <person name="Hibbett D.S."/>
            <person name="Martin F."/>
        </authorList>
    </citation>
    <scope>NUCLEOTIDE SEQUENCE [LARGE SCALE GENOMIC DNA]</scope>
    <source>
        <strain evidence="3">MUT 4182</strain>
    </source>
</reference>
<reference evidence="2 3" key="1">
    <citation type="submission" date="2014-04" db="EMBL/GenBank/DDBJ databases">
        <authorList>
            <consortium name="DOE Joint Genome Institute"/>
            <person name="Kuo A."/>
            <person name="Girlanda M."/>
            <person name="Perotto S."/>
            <person name="Kohler A."/>
            <person name="Nagy L.G."/>
            <person name="Floudas D."/>
            <person name="Copeland A."/>
            <person name="Barry K.W."/>
            <person name="Cichocki N."/>
            <person name="Veneault-Fourrey C."/>
            <person name="LaButti K."/>
            <person name="Lindquist E.A."/>
            <person name="Lipzen A."/>
            <person name="Lundell T."/>
            <person name="Morin E."/>
            <person name="Murat C."/>
            <person name="Sun H."/>
            <person name="Tunlid A."/>
            <person name="Henrissat B."/>
            <person name="Grigoriev I.V."/>
            <person name="Hibbett D.S."/>
            <person name="Martin F."/>
            <person name="Nordberg H.P."/>
            <person name="Cantor M.N."/>
            <person name="Hua S.X."/>
        </authorList>
    </citation>
    <scope>NUCLEOTIDE SEQUENCE [LARGE SCALE GENOMIC DNA]</scope>
    <source>
        <strain evidence="2 3">MUT 4182</strain>
    </source>
</reference>
<gene>
    <name evidence="2" type="ORF">M407DRAFT_243438</name>
</gene>
<feature type="domain" description="HNH nuclease" evidence="1">
    <location>
        <begin position="39"/>
        <end position="112"/>
    </location>
</feature>
<dbReference type="STRING" id="1051891.A0A0C3QA58"/>
<evidence type="ECO:0000313" key="2">
    <source>
        <dbReference type="EMBL" id="KIO27070.1"/>
    </source>
</evidence>
<proteinExistence type="predicted"/>
<dbReference type="OrthoDB" id="2104739at2759"/>
<keyword evidence="3" id="KW-1185">Reference proteome</keyword>
<evidence type="ECO:0000259" key="1">
    <source>
        <dbReference type="Pfam" id="PF13391"/>
    </source>
</evidence>
<dbReference type="InterPro" id="IPR003615">
    <property type="entry name" value="HNH_nuc"/>
</dbReference>
<dbReference type="AlphaFoldDB" id="A0A0C3QA58"/>
<name>A0A0C3QA58_9AGAM</name>
<dbReference type="Proteomes" id="UP000054248">
    <property type="component" value="Unassembled WGS sequence"/>
</dbReference>
<sequence>MRALVLAREDYRCIVSRRYDFDSFNKGMTTRTDGETYGDVQNAHILPFSLVPGPDAKQTKIEKSASVWQVIETFSGIRLDEFNENLINRPENGIALDSIIHRAFGQLSLCFVATEVANTYTVKTWNMNLPDVPERVTFVSREEVPLPDPRYLALHSACANVVHASGMVEILDRAFDDLESMPTLSNDGSSAYVLQHALSTIMVR</sequence>
<evidence type="ECO:0000313" key="3">
    <source>
        <dbReference type="Proteomes" id="UP000054248"/>
    </source>
</evidence>
<accession>A0A0C3QA58</accession>
<dbReference type="HOGENOM" id="CLU_049186_2_1_1"/>